<evidence type="ECO:0000313" key="5">
    <source>
        <dbReference type="EMBL" id="MEI5984001.1"/>
    </source>
</evidence>
<dbReference type="InterPro" id="IPR035965">
    <property type="entry name" value="PAS-like_dom_sf"/>
</dbReference>
<reference evidence="5 6" key="1">
    <citation type="submission" date="2024-01" db="EMBL/GenBank/DDBJ databases">
        <title>Sphingobacterium tenebrionis sp. nov., a novel endophyte isolated from tenebrio molitor intestines.</title>
        <authorList>
            <person name="Zhang C."/>
        </authorList>
    </citation>
    <scope>NUCLEOTIDE SEQUENCE [LARGE SCALE GENOMIC DNA]</scope>
    <source>
        <strain evidence="5 6">PU5-4</strain>
    </source>
</reference>
<dbReference type="SMART" id="SM00421">
    <property type="entry name" value="HTH_LUXR"/>
    <property type="match status" value="1"/>
</dbReference>
<protein>
    <submittedName>
        <fullName evidence="5">LuxR C-terminal-related transcriptional regulator</fullName>
    </submittedName>
</protein>
<gene>
    <name evidence="5" type="ORF">VJ786_03700</name>
</gene>
<evidence type="ECO:0000256" key="2">
    <source>
        <dbReference type="ARBA" id="ARBA00023125"/>
    </source>
</evidence>
<dbReference type="InterPro" id="IPR013655">
    <property type="entry name" value="PAS_fold_3"/>
</dbReference>
<dbReference type="Proteomes" id="UP001363035">
    <property type="component" value="Unassembled WGS sequence"/>
</dbReference>
<dbReference type="Pfam" id="PF08447">
    <property type="entry name" value="PAS_3"/>
    <property type="match status" value="1"/>
</dbReference>
<proteinExistence type="predicted"/>
<dbReference type="PANTHER" id="PTHR44688:SF16">
    <property type="entry name" value="DNA-BINDING TRANSCRIPTIONAL ACTIVATOR DEVR_DOSR"/>
    <property type="match status" value="1"/>
</dbReference>
<sequence length="257" mass="29670">MDENENRLALIWEKFPELFAHRSNEIDSDTIIKMLSEMLVIGDYYYYVLEIANQSLSHVHSSLCQLHGLTESPTHIQNIVDIIHPDDVSYVLKAEEVCNQKITKLISNSNQYKSCYCFRMKMQDGTYKLFHHQAIPVSMDADGKIISVLNIHTNIEHISKKNSYVAHVIGLNGIDEFYQFDLSKKIAQERKHKNPLTIRELDILNYIAKGYSSIKIAQQLGISDQTVRVHRKNMLKKTQTFNSSSLIKHCVEMGWLV</sequence>
<keyword evidence="2" id="KW-0238">DNA-binding</keyword>
<dbReference type="RefSeq" id="WP_167554324.1">
    <property type="nucleotide sequence ID" value="NZ_JAYLLN010000005.1"/>
</dbReference>
<dbReference type="Pfam" id="PF00196">
    <property type="entry name" value="GerE"/>
    <property type="match status" value="1"/>
</dbReference>
<evidence type="ECO:0000259" key="4">
    <source>
        <dbReference type="PROSITE" id="PS50043"/>
    </source>
</evidence>
<dbReference type="InterPro" id="IPR036388">
    <property type="entry name" value="WH-like_DNA-bd_sf"/>
</dbReference>
<feature type="domain" description="HTH luxR-type" evidence="4">
    <location>
        <begin position="189"/>
        <end position="254"/>
    </location>
</feature>
<dbReference type="PRINTS" id="PR00038">
    <property type="entry name" value="HTHLUXR"/>
</dbReference>
<name>A0ABU8I2Q4_9SPHI</name>
<dbReference type="PANTHER" id="PTHR44688">
    <property type="entry name" value="DNA-BINDING TRANSCRIPTIONAL ACTIVATOR DEVR_DOSR"/>
    <property type="match status" value="1"/>
</dbReference>
<accession>A0ABU8I2Q4</accession>
<dbReference type="SUPFAM" id="SSF55785">
    <property type="entry name" value="PYP-like sensor domain (PAS domain)"/>
    <property type="match status" value="1"/>
</dbReference>
<comment type="caution">
    <text evidence="5">The sequence shown here is derived from an EMBL/GenBank/DDBJ whole genome shotgun (WGS) entry which is preliminary data.</text>
</comment>
<dbReference type="CDD" id="cd06170">
    <property type="entry name" value="LuxR_C_like"/>
    <property type="match status" value="1"/>
</dbReference>
<evidence type="ECO:0000256" key="1">
    <source>
        <dbReference type="ARBA" id="ARBA00023015"/>
    </source>
</evidence>
<dbReference type="InterPro" id="IPR000792">
    <property type="entry name" value="Tscrpt_reg_LuxR_C"/>
</dbReference>
<dbReference type="EMBL" id="JAYLLN010000005">
    <property type="protein sequence ID" value="MEI5984001.1"/>
    <property type="molecule type" value="Genomic_DNA"/>
</dbReference>
<dbReference type="SUPFAM" id="SSF46894">
    <property type="entry name" value="C-terminal effector domain of the bipartite response regulators"/>
    <property type="match status" value="1"/>
</dbReference>
<evidence type="ECO:0000256" key="3">
    <source>
        <dbReference type="ARBA" id="ARBA00023163"/>
    </source>
</evidence>
<organism evidence="5 6">
    <name type="scientific">Sphingobacterium tenebrionis</name>
    <dbReference type="NCBI Taxonomy" id="3111775"/>
    <lineage>
        <taxon>Bacteria</taxon>
        <taxon>Pseudomonadati</taxon>
        <taxon>Bacteroidota</taxon>
        <taxon>Sphingobacteriia</taxon>
        <taxon>Sphingobacteriales</taxon>
        <taxon>Sphingobacteriaceae</taxon>
        <taxon>Sphingobacterium</taxon>
    </lineage>
</organism>
<keyword evidence="3" id="KW-0804">Transcription</keyword>
<dbReference type="Gene3D" id="3.30.450.20">
    <property type="entry name" value="PAS domain"/>
    <property type="match status" value="1"/>
</dbReference>
<dbReference type="Gene3D" id="1.10.10.10">
    <property type="entry name" value="Winged helix-like DNA-binding domain superfamily/Winged helix DNA-binding domain"/>
    <property type="match status" value="1"/>
</dbReference>
<dbReference type="InterPro" id="IPR016032">
    <property type="entry name" value="Sig_transdc_resp-reg_C-effctor"/>
</dbReference>
<dbReference type="PROSITE" id="PS00622">
    <property type="entry name" value="HTH_LUXR_1"/>
    <property type="match status" value="1"/>
</dbReference>
<dbReference type="PROSITE" id="PS50043">
    <property type="entry name" value="HTH_LUXR_2"/>
    <property type="match status" value="1"/>
</dbReference>
<evidence type="ECO:0000313" key="6">
    <source>
        <dbReference type="Proteomes" id="UP001363035"/>
    </source>
</evidence>
<keyword evidence="1" id="KW-0805">Transcription regulation</keyword>
<keyword evidence="6" id="KW-1185">Reference proteome</keyword>